<protein>
    <submittedName>
        <fullName evidence="2">SA1362 family protein</fullName>
    </submittedName>
</protein>
<reference evidence="5 6" key="1">
    <citation type="journal article" date="2016" name="Front. Microbiol.">
        <title>Comprehensive Phylogenetic Analysis of Bovine Non-aureus Staphylococci Species Based on Whole-Genome Sequencing.</title>
        <authorList>
            <person name="Naushad S."/>
            <person name="Barkema H.W."/>
            <person name="Luby C."/>
            <person name="Condas L.A."/>
            <person name="Nobrega D.B."/>
            <person name="Carson D.A."/>
            <person name="De Buck J."/>
        </authorList>
    </citation>
    <scope>NUCLEOTIDE SEQUENCE [LARGE SCALE GENOMIC DNA]</scope>
    <source>
        <strain evidence="4 5">SNUC 105</strain>
        <strain evidence="3 6">SNUC 505</strain>
    </source>
</reference>
<evidence type="ECO:0000313" key="2">
    <source>
        <dbReference type="EMBL" id="MDQ7176318.1"/>
    </source>
</evidence>
<dbReference type="Proteomes" id="UP000242704">
    <property type="component" value="Unassembled WGS sequence"/>
</dbReference>
<dbReference type="InterPro" id="IPR048110">
    <property type="entry name" value="SA1362/YqhP-like"/>
</dbReference>
<dbReference type="RefSeq" id="WP_037573873.1">
    <property type="nucleotide sequence ID" value="NZ_BMDK01000001.1"/>
</dbReference>
<evidence type="ECO:0000313" key="5">
    <source>
        <dbReference type="Proteomes" id="UP000242144"/>
    </source>
</evidence>
<feature type="transmembrane region" description="Helical" evidence="1">
    <location>
        <begin position="7"/>
        <end position="29"/>
    </location>
</feature>
<evidence type="ECO:0000313" key="4">
    <source>
        <dbReference type="EMBL" id="PTG28889.1"/>
    </source>
</evidence>
<dbReference type="Proteomes" id="UP001240157">
    <property type="component" value="Unassembled WGS sequence"/>
</dbReference>
<reference evidence="3" key="2">
    <citation type="submission" date="2018-03" db="EMBL/GenBank/DDBJ databases">
        <authorList>
            <person name="Naushad S."/>
        </authorList>
    </citation>
    <scope>NUCLEOTIDE SEQUENCE</scope>
    <source>
        <strain evidence="4">SNUC 105</strain>
        <strain evidence="3">SNUC 505</strain>
    </source>
</reference>
<name>A0AAE5T0G6_STACR</name>
<keyword evidence="1" id="KW-0812">Transmembrane</keyword>
<dbReference type="EMBL" id="PZBZ01000024">
    <property type="protein sequence ID" value="PTG14781.1"/>
    <property type="molecule type" value="Genomic_DNA"/>
</dbReference>
<accession>A0AAE5T0G6</accession>
<dbReference type="NCBIfam" id="NF041554">
    <property type="entry name" value="SA1362_fam"/>
    <property type="match status" value="1"/>
</dbReference>
<evidence type="ECO:0000313" key="7">
    <source>
        <dbReference type="Proteomes" id="UP001240157"/>
    </source>
</evidence>
<dbReference type="Proteomes" id="UP000242144">
    <property type="component" value="Unassembled WGS sequence"/>
</dbReference>
<evidence type="ECO:0000313" key="3">
    <source>
        <dbReference type="EMBL" id="PTG14781.1"/>
    </source>
</evidence>
<dbReference type="EMBL" id="PZCM01000001">
    <property type="protein sequence ID" value="PTG28889.1"/>
    <property type="molecule type" value="Genomic_DNA"/>
</dbReference>
<feature type="transmembrane region" description="Helical" evidence="1">
    <location>
        <begin position="35"/>
        <end position="54"/>
    </location>
</feature>
<comment type="caution">
    <text evidence="3">The sequence shown here is derived from an EMBL/GenBank/DDBJ whole genome shotgun (WGS) entry which is preliminary data.</text>
</comment>
<evidence type="ECO:0000313" key="6">
    <source>
        <dbReference type="Proteomes" id="UP000242704"/>
    </source>
</evidence>
<proteinExistence type="predicted"/>
<sequence length="74" mass="8737">MKALQNIFFGIIIAVAIIGLLFNLDAVLFSLVNTLIVVIIFLGIIFLIYFFFFLTPDQRKYKKAVWKNKIRRRR</sequence>
<keyword evidence="1" id="KW-0472">Membrane</keyword>
<gene>
    <name evidence="4" type="ORF">BU638_01400</name>
    <name evidence="3" type="ORF">BU653_05570</name>
    <name evidence="2" type="ORF">RCF65_09975</name>
</gene>
<dbReference type="AlphaFoldDB" id="A0AAE5T0G6"/>
<keyword evidence="1" id="KW-1133">Transmembrane helix</keyword>
<evidence type="ECO:0000256" key="1">
    <source>
        <dbReference type="SAM" id="Phobius"/>
    </source>
</evidence>
<dbReference type="EMBL" id="JAVGJF010000089">
    <property type="protein sequence ID" value="MDQ7176318.1"/>
    <property type="molecule type" value="Genomic_DNA"/>
</dbReference>
<organism evidence="3 6">
    <name type="scientific">Staphylococcus chromogenes</name>
    <name type="common">Staphylococcus hyicus subsp. chromogenes</name>
    <dbReference type="NCBI Taxonomy" id="46126"/>
    <lineage>
        <taxon>Bacteria</taxon>
        <taxon>Bacillati</taxon>
        <taxon>Bacillota</taxon>
        <taxon>Bacilli</taxon>
        <taxon>Bacillales</taxon>
        <taxon>Staphylococcaceae</taxon>
        <taxon>Staphylococcus</taxon>
    </lineage>
</organism>
<reference evidence="2 7" key="3">
    <citation type="submission" date="2023-08" db="EMBL/GenBank/DDBJ databases">
        <title>Whole genome sequencing of Staphylococcus chromogenes NNSch 2386.</title>
        <authorList>
            <person name="Kropotov V.S."/>
            <person name="Boriskina E.V."/>
            <person name="Gordinskaya N.A."/>
            <person name="Shkurkina I.S."/>
            <person name="Kryazhev D.V."/>
            <person name="Alekseeva A.E."/>
            <person name="Makhova M.A."/>
        </authorList>
    </citation>
    <scope>NUCLEOTIDE SEQUENCE [LARGE SCALE GENOMIC DNA]</scope>
    <source>
        <strain evidence="2 7">NNSch 2386</strain>
    </source>
</reference>